<keyword evidence="9" id="KW-0902">Two-component regulatory system</keyword>
<feature type="domain" description="Histidine kinase" evidence="12">
    <location>
        <begin position="206"/>
        <end position="424"/>
    </location>
</feature>
<keyword evidence="7" id="KW-0418">Kinase</keyword>
<dbReference type="CDD" id="cd00075">
    <property type="entry name" value="HATPase"/>
    <property type="match status" value="1"/>
</dbReference>
<dbReference type="CDD" id="cd00082">
    <property type="entry name" value="HisKA"/>
    <property type="match status" value="1"/>
</dbReference>
<evidence type="ECO:0000256" key="8">
    <source>
        <dbReference type="ARBA" id="ARBA00022840"/>
    </source>
</evidence>
<proteinExistence type="predicted"/>
<dbReference type="AlphaFoldDB" id="A0A371PL26"/>
<organism evidence="13 14">
    <name type="scientific">Paenibacillus paeoniae</name>
    <dbReference type="NCBI Taxonomy" id="2292705"/>
    <lineage>
        <taxon>Bacteria</taxon>
        <taxon>Bacillati</taxon>
        <taxon>Bacillota</taxon>
        <taxon>Bacilli</taxon>
        <taxon>Bacillales</taxon>
        <taxon>Paenibacillaceae</taxon>
        <taxon>Paenibacillus</taxon>
    </lineage>
</organism>
<dbReference type="PROSITE" id="PS50109">
    <property type="entry name" value="HIS_KIN"/>
    <property type="match status" value="1"/>
</dbReference>
<dbReference type="GO" id="GO:0000155">
    <property type="term" value="F:phosphorelay sensor kinase activity"/>
    <property type="evidence" value="ECO:0007669"/>
    <property type="project" value="InterPro"/>
</dbReference>
<dbReference type="SUPFAM" id="SSF55874">
    <property type="entry name" value="ATPase domain of HSP90 chaperone/DNA topoisomerase II/histidine kinase"/>
    <property type="match status" value="1"/>
</dbReference>
<reference evidence="13 14" key="1">
    <citation type="submission" date="2018-08" db="EMBL/GenBank/DDBJ databases">
        <title>Paenibacillus sp. M4BSY-1, whole genome shotgun sequence.</title>
        <authorList>
            <person name="Tuo L."/>
        </authorList>
    </citation>
    <scope>NUCLEOTIDE SEQUENCE [LARGE SCALE GENOMIC DNA]</scope>
    <source>
        <strain evidence="13 14">M4BSY-1</strain>
    </source>
</reference>
<feature type="transmembrane region" description="Helical" evidence="11">
    <location>
        <begin position="162"/>
        <end position="186"/>
    </location>
</feature>
<dbReference type="InterPro" id="IPR004358">
    <property type="entry name" value="Sig_transdc_His_kin-like_C"/>
</dbReference>
<evidence type="ECO:0000256" key="4">
    <source>
        <dbReference type="ARBA" id="ARBA00022553"/>
    </source>
</evidence>
<dbReference type="PANTHER" id="PTHR45453">
    <property type="entry name" value="PHOSPHATE REGULON SENSOR PROTEIN PHOR"/>
    <property type="match status" value="1"/>
</dbReference>
<evidence type="ECO:0000256" key="6">
    <source>
        <dbReference type="ARBA" id="ARBA00022741"/>
    </source>
</evidence>
<dbReference type="GO" id="GO:0016036">
    <property type="term" value="P:cellular response to phosphate starvation"/>
    <property type="evidence" value="ECO:0007669"/>
    <property type="project" value="TreeGrafter"/>
</dbReference>
<dbReference type="Gene3D" id="1.10.287.130">
    <property type="match status" value="1"/>
</dbReference>
<dbReference type="InterPro" id="IPR036890">
    <property type="entry name" value="HATPase_C_sf"/>
</dbReference>
<keyword evidence="11" id="KW-0812">Transmembrane</keyword>
<sequence length="424" mass="48230">MIKRTLVRMTIWNSTVVFCLLIILGGALYGMAHYRIYSDIDRHMVFNIDNLYQFTLPNGEHVLNVNWNEPERFMMLFYWNSNDTLLQSIYYKWPYDKLASKIREKQDRMEPESIRVGERTFRFVSRPYQGNLPMLEKLSYTAPLKTIQAFTEISAEIHYLKLLLRSISTGIGIGALLSVIAGYALARRALIPIQKAWDKQQQFVADASHELRSPLSVVRGQTQILLRHPAHTIEEESAPISAILKETKRMRNMVDGLLLLARGDSHEEVILCKPVRIDGIMKEIAKKMEPIMEYKQLRLQLHVEGSELFINGDEDRLIQLFMILLDNAIKFTQADGQIDFGCLRQGKSVLVTVKDNGVGISEHDLPLVFNRFYKGDSSRNRGHHGAGLGLSIAHWIVDQHQGSVHISSVAGGGTTVTIRFPAIS</sequence>
<accession>A0A371PL26</accession>
<dbReference type="Proteomes" id="UP000261905">
    <property type="component" value="Unassembled WGS sequence"/>
</dbReference>
<dbReference type="SMART" id="SM00387">
    <property type="entry name" value="HATPase_c"/>
    <property type="match status" value="1"/>
</dbReference>
<comment type="caution">
    <text evidence="13">The sequence shown here is derived from an EMBL/GenBank/DDBJ whole genome shotgun (WGS) entry which is preliminary data.</text>
</comment>
<keyword evidence="6" id="KW-0547">Nucleotide-binding</keyword>
<comment type="catalytic activity">
    <reaction evidence="1">
        <text>ATP + protein L-histidine = ADP + protein N-phospho-L-histidine.</text>
        <dbReference type="EC" id="2.7.13.3"/>
    </reaction>
</comment>
<feature type="transmembrane region" description="Helical" evidence="11">
    <location>
        <begin position="12"/>
        <end position="32"/>
    </location>
</feature>
<evidence type="ECO:0000259" key="12">
    <source>
        <dbReference type="PROSITE" id="PS50109"/>
    </source>
</evidence>
<protein>
    <recommendedName>
        <fullName evidence="3">histidine kinase</fullName>
        <ecNumber evidence="3">2.7.13.3</ecNumber>
    </recommendedName>
</protein>
<dbReference type="InterPro" id="IPR003661">
    <property type="entry name" value="HisK_dim/P_dom"/>
</dbReference>
<dbReference type="EMBL" id="QUBQ01000001">
    <property type="protein sequence ID" value="REK76920.1"/>
    <property type="molecule type" value="Genomic_DNA"/>
</dbReference>
<name>A0A371PL26_9BACL</name>
<dbReference type="OrthoDB" id="9813151at2"/>
<keyword evidence="14" id="KW-1185">Reference proteome</keyword>
<evidence type="ECO:0000256" key="7">
    <source>
        <dbReference type="ARBA" id="ARBA00022777"/>
    </source>
</evidence>
<keyword evidence="10 11" id="KW-0472">Membrane</keyword>
<dbReference type="SUPFAM" id="SSF47384">
    <property type="entry name" value="Homodimeric domain of signal transducing histidine kinase"/>
    <property type="match status" value="1"/>
</dbReference>
<keyword evidence="4" id="KW-0597">Phosphoprotein</keyword>
<dbReference type="InterPro" id="IPR050351">
    <property type="entry name" value="BphY/WalK/GraS-like"/>
</dbReference>
<evidence type="ECO:0000256" key="3">
    <source>
        <dbReference type="ARBA" id="ARBA00012438"/>
    </source>
</evidence>
<keyword evidence="11" id="KW-1133">Transmembrane helix</keyword>
<dbReference type="InterPro" id="IPR036097">
    <property type="entry name" value="HisK_dim/P_sf"/>
</dbReference>
<evidence type="ECO:0000256" key="9">
    <source>
        <dbReference type="ARBA" id="ARBA00023012"/>
    </source>
</evidence>
<dbReference type="InterPro" id="IPR003594">
    <property type="entry name" value="HATPase_dom"/>
</dbReference>
<dbReference type="GO" id="GO:0005886">
    <property type="term" value="C:plasma membrane"/>
    <property type="evidence" value="ECO:0007669"/>
    <property type="project" value="UniProtKB-SubCell"/>
</dbReference>
<evidence type="ECO:0000256" key="2">
    <source>
        <dbReference type="ARBA" id="ARBA00004651"/>
    </source>
</evidence>
<dbReference type="PRINTS" id="PR00344">
    <property type="entry name" value="BCTRLSENSOR"/>
</dbReference>
<dbReference type="GO" id="GO:0004721">
    <property type="term" value="F:phosphoprotein phosphatase activity"/>
    <property type="evidence" value="ECO:0007669"/>
    <property type="project" value="TreeGrafter"/>
</dbReference>
<dbReference type="GO" id="GO:0005524">
    <property type="term" value="F:ATP binding"/>
    <property type="evidence" value="ECO:0007669"/>
    <property type="project" value="UniProtKB-KW"/>
</dbReference>
<dbReference type="RefSeq" id="WP_116044167.1">
    <property type="nucleotide sequence ID" value="NZ_QUBQ01000001.1"/>
</dbReference>
<evidence type="ECO:0000256" key="11">
    <source>
        <dbReference type="SAM" id="Phobius"/>
    </source>
</evidence>
<keyword evidence="8" id="KW-0067">ATP-binding</keyword>
<dbReference type="Pfam" id="PF00512">
    <property type="entry name" value="HisKA"/>
    <property type="match status" value="1"/>
</dbReference>
<dbReference type="Gene3D" id="3.30.565.10">
    <property type="entry name" value="Histidine kinase-like ATPase, C-terminal domain"/>
    <property type="match status" value="1"/>
</dbReference>
<evidence type="ECO:0000313" key="14">
    <source>
        <dbReference type="Proteomes" id="UP000261905"/>
    </source>
</evidence>
<dbReference type="InterPro" id="IPR005467">
    <property type="entry name" value="His_kinase_dom"/>
</dbReference>
<evidence type="ECO:0000313" key="13">
    <source>
        <dbReference type="EMBL" id="REK76920.1"/>
    </source>
</evidence>
<dbReference type="FunFam" id="1.10.287.130:FF:000001">
    <property type="entry name" value="Two-component sensor histidine kinase"/>
    <property type="match status" value="1"/>
</dbReference>
<evidence type="ECO:0000256" key="5">
    <source>
        <dbReference type="ARBA" id="ARBA00022679"/>
    </source>
</evidence>
<dbReference type="EC" id="2.7.13.3" evidence="3"/>
<dbReference type="SMART" id="SM00388">
    <property type="entry name" value="HisKA"/>
    <property type="match status" value="1"/>
</dbReference>
<dbReference type="PANTHER" id="PTHR45453:SF1">
    <property type="entry name" value="PHOSPHATE REGULON SENSOR PROTEIN PHOR"/>
    <property type="match status" value="1"/>
</dbReference>
<evidence type="ECO:0000256" key="10">
    <source>
        <dbReference type="ARBA" id="ARBA00023136"/>
    </source>
</evidence>
<gene>
    <name evidence="13" type="ORF">DX130_07860</name>
</gene>
<dbReference type="FunFam" id="3.30.565.10:FF:000006">
    <property type="entry name" value="Sensor histidine kinase WalK"/>
    <property type="match status" value="1"/>
</dbReference>
<dbReference type="Pfam" id="PF02518">
    <property type="entry name" value="HATPase_c"/>
    <property type="match status" value="1"/>
</dbReference>
<comment type="subcellular location">
    <subcellularLocation>
        <location evidence="2">Cell membrane</location>
        <topology evidence="2">Multi-pass membrane protein</topology>
    </subcellularLocation>
</comment>
<keyword evidence="5" id="KW-0808">Transferase</keyword>
<evidence type="ECO:0000256" key="1">
    <source>
        <dbReference type="ARBA" id="ARBA00000085"/>
    </source>
</evidence>